<keyword evidence="4" id="KW-1185">Reference proteome</keyword>
<organism evidence="3 4">
    <name type="scientific">Mytilus galloprovincialis</name>
    <name type="common">Mediterranean mussel</name>
    <dbReference type="NCBI Taxonomy" id="29158"/>
    <lineage>
        <taxon>Eukaryota</taxon>
        <taxon>Metazoa</taxon>
        <taxon>Spiralia</taxon>
        <taxon>Lophotrochozoa</taxon>
        <taxon>Mollusca</taxon>
        <taxon>Bivalvia</taxon>
        <taxon>Autobranchia</taxon>
        <taxon>Pteriomorphia</taxon>
        <taxon>Mytilida</taxon>
        <taxon>Mytiloidea</taxon>
        <taxon>Mytilidae</taxon>
        <taxon>Mytilinae</taxon>
        <taxon>Mytilus</taxon>
    </lineage>
</organism>
<dbReference type="GO" id="GO:0007264">
    <property type="term" value="P:small GTPase-mediated signal transduction"/>
    <property type="evidence" value="ECO:0007669"/>
    <property type="project" value="InterPro"/>
</dbReference>
<keyword evidence="2" id="KW-0342">GTP-binding</keyword>
<evidence type="ECO:0000313" key="4">
    <source>
        <dbReference type="Proteomes" id="UP000596742"/>
    </source>
</evidence>
<comment type="caution">
    <text evidence="3">The sequence shown here is derived from an EMBL/GenBank/DDBJ whole genome shotgun (WGS) entry which is preliminary data.</text>
</comment>
<dbReference type="InterPro" id="IPR005225">
    <property type="entry name" value="Small_GTP-bd"/>
</dbReference>
<dbReference type="NCBIfam" id="TIGR00231">
    <property type="entry name" value="small_GTP"/>
    <property type="match status" value="1"/>
</dbReference>
<dbReference type="Gene3D" id="3.40.50.300">
    <property type="entry name" value="P-loop containing nucleotide triphosphate hydrolases"/>
    <property type="match status" value="1"/>
</dbReference>
<dbReference type="PROSITE" id="PS51421">
    <property type="entry name" value="RAS"/>
    <property type="match status" value="1"/>
</dbReference>
<dbReference type="GO" id="GO:0005525">
    <property type="term" value="F:GTP binding"/>
    <property type="evidence" value="ECO:0007669"/>
    <property type="project" value="UniProtKB-KW"/>
</dbReference>
<evidence type="ECO:0000256" key="2">
    <source>
        <dbReference type="ARBA" id="ARBA00023134"/>
    </source>
</evidence>
<evidence type="ECO:0000256" key="1">
    <source>
        <dbReference type="ARBA" id="ARBA00022741"/>
    </source>
</evidence>
<keyword evidence="1" id="KW-0547">Nucleotide-binding</keyword>
<dbReference type="GO" id="GO:0003924">
    <property type="term" value="F:GTPase activity"/>
    <property type="evidence" value="ECO:0007669"/>
    <property type="project" value="InterPro"/>
</dbReference>
<sequence>MEQNCIQCVIVGDGMVGKSHLAKCFVGQSLQEDYIATVFENYAGTLAVAGSKYTIGIFDSAGQQDYTNLRAFSYRDSDVFILCYNIADRESFKNIKSFWIPEIKQYNVKKRPIILVATQSDSRHLYEDSVTCEEGVELAKDIGAECLIETSAITREGTTETFERVVMSALKHKKKKYKIFQRLFKK</sequence>
<dbReference type="InterPro" id="IPR027417">
    <property type="entry name" value="P-loop_NTPase"/>
</dbReference>
<dbReference type="SMART" id="SM00174">
    <property type="entry name" value="RHO"/>
    <property type="match status" value="1"/>
</dbReference>
<dbReference type="CDD" id="cd00157">
    <property type="entry name" value="Rho"/>
    <property type="match status" value="1"/>
</dbReference>
<dbReference type="AlphaFoldDB" id="A0A8B6HJK3"/>
<dbReference type="PROSITE" id="PS51420">
    <property type="entry name" value="RHO"/>
    <property type="match status" value="1"/>
</dbReference>
<dbReference type="SMART" id="SM00173">
    <property type="entry name" value="RAS"/>
    <property type="match status" value="1"/>
</dbReference>
<name>A0A8B6HJK3_MYTGA</name>
<dbReference type="SUPFAM" id="SSF52540">
    <property type="entry name" value="P-loop containing nucleoside triphosphate hydrolases"/>
    <property type="match status" value="1"/>
</dbReference>
<dbReference type="PROSITE" id="PS51419">
    <property type="entry name" value="RAB"/>
    <property type="match status" value="1"/>
</dbReference>
<dbReference type="Pfam" id="PF00071">
    <property type="entry name" value="Ras"/>
    <property type="match status" value="1"/>
</dbReference>
<reference evidence="3" key="1">
    <citation type="submission" date="2018-11" db="EMBL/GenBank/DDBJ databases">
        <authorList>
            <person name="Alioto T."/>
            <person name="Alioto T."/>
        </authorList>
    </citation>
    <scope>NUCLEOTIDE SEQUENCE</scope>
</reference>
<gene>
    <name evidence="3" type="ORF">MGAL_10B005345</name>
</gene>
<evidence type="ECO:0000313" key="3">
    <source>
        <dbReference type="EMBL" id="VDI80354.1"/>
    </source>
</evidence>
<proteinExistence type="predicted"/>
<dbReference type="InterPro" id="IPR001806">
    <property type="entry name" value="Small_GTPase"/>
</dbReference>
<dbReference type="PANTHER" id="PTHR24072">
    <property type="entry name" value="RHO FAMILY GTPASE"/>
    <property type="match status" value="1"/>
</dbReference>
<dbReference type="SMART" id="SM00175">
    <property type="entry name" value="RAB"/>
    <property type="match status" value="1"/>
</dbReference>
<dbReference type="OrthoDB" id="25896at2759"/>
<dbReference type="PRINTS" id="PR00449">
    <property type="entry name" value="RASTRNSFRMNG"/>
</dbReference>
<accession>A0A8B6HJK3</accession>
<dbReference type="InterPro" id="IPR003578">
    <property type="entry name" value="Small_GTPase_Rho"/>
</dbReference>
<dbReference type="Proteomes" id="UP000596742">
    <property type="component" value="Unassembled WGS sequence"/>
</dbReference>
<protein>
    <submittedName>
        <fullName evidence="3">Ras homolog gene family, member Q</fullName>
    </submittedName>
</protein>
<dbReference type="EMBL" id="UYJE01010165">
    <property type="protein sequence ID" value="VDI80354.1"/>
    <property type="molecule type" value="Genomic_DNA"/>
</dbReference>